<comment type="similarity">
    <text evidence="5">Belongs to the DAPG/phloretin hydrolase family.</text>
</comment>
<sequence>MFINSLFHVSQQVRDYIFIKKEANLVNSQEKVKVTEQDKQKSYYKYYLESVVEPPSENIQKVLAGPMDPAKALPIQERNRLFDEGYFEEEVGYCVMPDGTGYISNLVKMPGVTGEMFDWWFAWHGQDNLRYTIWDNEDHYRAESMQKAKGRDPMLSYKERYWDTTHLVYEDVGMGPQNIVINFKNPGDMGFDTSKIGTSACSTIVCANGKAIMCHFVRDIEGGIELRTRFWMGYTCKNKKMYKVLPDGVRMPEEPLRALNLHNIKEFNNLAVLLPKIFPEERDNF</sequence>
<dbReference type="InterPro" id="IPR041526">
    <property type="entry name" value="DAPG_hydrolase"/>
</dbReference>
<dbReference type="GO" id="GO:0046872">
    <property type="term" value="F:metal ion binding"/>
    <property type="evidence" value="ECO:0007669"/>
    <property type="project" value="UniProtKB-KW"/>
</dbReference>
<keyword evidence="4" id="KW-0862">Zinc</keyword>
<dbReference type="KEGG" id="alka:J0B03_05305"/>
<evidence type="ECO:0000259" key="6">
    <source>
        <dbReference type="Pfam" id="PF18089"/>
    </source>
</evidence>
<evidence type="ECO:0000256" key="2">
    <source>
        <dbReference type="ARBA" id="ARBA00022723"/>
    </source>
</evidence>
<keyword evidence="2" id="KW-0479">Metal-binding</keyword>
<organism evidence="7 8">
    <name type="scientific">Alkalibacter rhizosphaerae</name>
    <dbReference type="NCBI Taxonomy" id="2815577"/>
    <lineage>
        <taxon>Bacteria</taxon>
        <taxon>Bacillati</taxon>
        <taxon>Bacillota</taxon>
        <taxon>Clostridia</taxon>
        <taxon>Eubacteriales</taxon>
        <taxon>Eubacteriaceae</taxon>
        <taxon>Alkalibacter</taxon>
    </lineage>
</organism>
<evidence type="ECO:0000313" key="7">
    <source>
        <dbReference type="EMBL" id="QSX09482.1"/>
    </source>
</evidence>
<reference evidence="7" key="1">
    <citation type="submission" date="2021-03" db="EMBL/GenBank/DDBJ databases">
        <title>Alkalibacter marinus sp. nov., isolated from tidal flat sediment.</title>
        <authorList>
            <person name="Namirimu T."/>
            <person name="Yang J.-A."/>
            <person name="Yang S.-H."/>
            <person name="Kim Y.-J."/>
            <person name="Kwon K.K."/>
        </authorList>
    </citation>
    <scope>NUCLEOTIDE SEQUENCE</scope>
    <source>
        <strain evidence="7">ES005</strain>
    </source>
</reference>
<evidence type="ECO:0000256" key="1">
    <source>
        <dbReference type="ARBA" id="ARBA00001947"/>
    </source>
</evidence>
<name>A0A974XGL2_9FIRM</name>
<dbReference type="Proteomes" id="UP000663499">
    <property type="component" value="Chromosome"/>
</dbReference>
<gene>
    <name evidence="7" type="ORF">J0B03_05305</name>
</gene>
<keyword evidence="3 7" id="KW-0378">Hydrolase</keyword>
<accession>A0A974XGL2</accession>
<evidence type="ECO:0000256" key="3">
    <source>
        <dbReference type="ARBA" id="ARBA00022801"/>
    </source>
</evidence>
<evidence type="ECO:0000256" key="5">
    <source>
        <dbReference type="ARBA" id="ARBA00023459"/>
    </source>
</evidence>
<dbReference type="EMBL" id="CP071444">
    <property type="protein sequence ID" value="QSX09482.1"/>
    <property type="molecule type" value="Genomic_DNA"/>
</dbReference>
<dbReference type="AlphaFoldDB" id="A0A974XGL2"/>
<keyword evidence="8" id="KW-1185">Reference proteome</keyword>
<evidence type="ECO:0000256" key="4">
    <source>
        <dbReference type="ARBA" id="ARBA00022833"/>
    </source>
</evidence>
<proteinExistence type="inferred from homology"/>
<feature type="domain" description="DAPG hydrolase PhiG" evidence="6">
    <location>
        <begin position="75"/>
        <end position="278"/>
    </location>
</feature>
<comment type="cofactor">
    <cofactor evidence="1">
        <name>Zn(2+)</name>
        <dbReference type="ChEBI" id="CHEBI:29105"/>
    </cofactor>
</comment>
<protein>
    <submittedName>
        <fullName evidence="7">Phloretin hydrolase</fullName>
    </submittedName>
</protein>
<evidence type="ECO:0000313" key="8">
    <source>
        <dbReference type="Proteomes" id="UP000663499"/>
    </source>
</evidence>
<dbReference type="GO" id="GO:0016787">
    <property type="term" value="F:hydrolase activity"/>
    <property type="evidence" value="ECO:0007669"/>
    <property type="project" value="UniProtKB-KW"/>
</dbReference>
<dbReference type="Pfam" id="PF18089">
    <property type="entry name" value="DAPG_hydrolase"/>
    <property type="match status" value="1"/>
</dbReference>